<organism evidence="2 3">
    <name type="scientific">Hallella multisaccharivorax DSM 17128</name>
    <dbReference type="NCBI Taxonomy" id="688246"/>
    <lineage>
        <taxon>Bacteria</taxon>
        <taxon>Pseudomonadati</taxon>
        <taxon>Bacteroidota</taxon>
        <taxon>Bacteroidia</taxon>
        <taxon>Bacteroidales</taxon>
        <taxon>Prevotellaceae</taxon>
        <taxon>Hallella</taxon>
    </lineage>
</organism>
<keyword evidence="3" id="KW-1185">Reference proteome</keyword>
<evidence type="ECO:0000256" key="1">
    <source>
        <dbReference type="SAM" id="SignalP"/>
    </source>
</evidence>
<evidence type="ECO:0000313" key="2">
    <source>
        <dbReference type="EMBL" id="EGN57504.1"/>
    </source>
</evidence>
<name>F8N7V8_9BACT</name>
<evidence type="ECO:0000313" key="3">
    <source>
        <dbReference type="Proteomes" id="UP000002772"/>
    </source>
</evidence>
<dbReference type="Proteomes" id="UP000002772">
    <property type="component" value="Unassembled WGS sequence"/>
</dbReference>
<protein>
    <recommendedName>
        <fullName evidence="4">DUF4469 domain-containing protein</fullName>
    </recommendedName>
</protein>
<dbReference type="AlphaFoldDB" id="F8N7V8"/>
<keyword evidence="1" id="KW-0732">Signal</keyword>
<accession>F8N7V8</accession>
<dbReference type="EMBL" id="GL945017">
    <property type="protein sequence ID" value="EGN57504.1"/>
    <property type="molecule type" value="Genomic_DNA"/>
</dbReference>
<feature type="chain" id="PRO_5003375821" description="DUF4469 domain-containing protein" evidence="1">
    <location>
        <begin position="34"/>
        <end position="263"/>
    </location>
</feature>
<dbReference type="STRING" id="688246.Premu_2112"/>
<dbReference type="HOGENOM" id="CLU_1057107_0_0_10"/>
<dbReference type="eggNOG" id="ENOG502ZNAU">
    <property type="taxonomic scope" value="Bacteria"/>
</dbReference>
<dbReference type="RefSeq" id="WP_007575107.1">
    <property type="nucleotide sequence ID" value="NZ_BPTS01000002.1"/>
</dbReference>
<reference evidence="3" key="1">
    <citation type="journal article" date="2011" name="Stand. Genomic Sci.">
        <title>Non-contiguous finished genome sequence of the opportunistic oral pathogen Prevotella multisaccharivorax type strain (PPPA20).</title>
        <authorList>
            <person name="Pati A."/>
            <person name="Gronow S."/>
            <person name="Lu M."/>
            <person name="Lapidus A."/>
            <person name="Nolan M."/>
            <person name="Lucas S."/>
            <person name="Hammon N."/>
            <person name="Deshpande S."/>
            <person name="Cheng J.F."/>
            <person name="Tapia R."/>
            <person name="Han C."/>
            <person name="Goodwin L."/>
            <person name="Pitluck S."/>
            <person name="Liolios K."/>
            <person name="Pagani I."/>
            <person name="Mavromatis K."/>
            <person name="Mikhailova N."/>
            <person name="Huntemann M."/>
            <person name="Chen A."/>
            <person name="Palaniappan K."/>
            <person name="Land M."/>
            <person name="Hauser L."/>
            <person name="Detter J.C."/>
            <person name="Brambilla E.M."/>
            <person name="Rohde M."/>
            <person name="Goker M."/>
            <person name="Woyke T."/>
            <person name="Bristow J."/>
            <person name="Eisen J.A."/>
            <person name="Markowitz V."/>
            <person name="Hugenholtz P."/>
            <person name="Kyrpides N.C."/>
            <person name="Klenk H.P."/>
            <person name="Ivanova N."/>
        </authorList>
    </citation>
    <scope>NUCLEOTIDE SEQUENCE [LARGE SCALE GENOMIC DNA]</scope>
    <source>
        <strain evidence="3">DSM 17128</strain>
    </source>
</reference>
<evidence type="ECO:0008006" key="4">
    <source>
        <dbReference type="Google" id="ProtNLM"/>
    </source>
</evidence>
<feature type="signal peptide" evidence="1">
    <location>
        <begin position="1"/>
        <end position="33"/>
    </location>
</feature>
<sequence>MEFFYNKKTTLTHAAKSFLLLCALLFTSSTIKAQATDVVEPDSSSAELFYVIPDGKTLQVISYEVGLIKEHKNKFGDIASKVGKIADAAGILGSVGVIAGANIGSLNTALGGIKVMSTAGSIADVAEITNSLAGAEGHDFTYDGANAKTILKKDGKDLQIIANLRCTSEEAALAALKVVRFKATKKDRRLRWFQTKAALIGTSKSEEADKAGYLSFGYQNYGDHSTMLTIPASQLEPGEYGIYFLANMFEPNLAIRCYTFSLE</sequence>
<proteinExistence type="predicted"/>
<gene>
    <name evidence="2" type="ORF">Premu_2112</name>
</gene>